<evidence type="ECO:0008006" key="7">
    <source>
        <dbReference type="Google" id="ProtNLM"/>
    </source>
</evidence>
<dbReference type="RefSeq" id="WP_221873485.1">
    <property type="nucleotide sequence ID" value="NZ_JACWFH010000012.1"/>
</dbReference>
<keyword evidence="6" id="KW-1185">Reference proteome</keyword>
<keyword evidence="2" id="KW-0812">Transmembrane</keyword>
<keyword evidence="2" id="KW-0472">Membrane</keyword>
<keyword evidence="2" id="KW-1133">Transmembrane helix</keyword>
<feature type="compositionally biased region" description="Basic and acidic residues" evidence="1">
    <location>
        <begin position="340"/>
        <end position="352"/>
    </location>
</feature>
<feature type="domain" description="TcaA 4th" evidence="4">
    <location>
        <begin position="187"/>
        <end position="244"/>
    </location>
</feature>
<feature type="transmembrane region" description="Helical" evidence="2">
    <location>
        <begin position="57"/>
        <end position="76"/>
    </location>
</feature>
<evidence type="ECO:0000313" key="6">
    <source>
        <dbReference type="Proteomes" id="UP000769780"/>
    </source>
</evidence>
<reference evidence="5 6" key="1">
    <citation type="submission" date="2020-07" db="EMBL/GenBank/DDBJ databases">
        <title>Fungal Genomes of the International Space Station.</title>
        <authorList>
            <person name="Seuylemezian A."/>
            <person name="Singh N.K."/>
            <person name="Wood J."/>
            <person name="Venkateswaran K."/>
        </authorList>
    </citation>
    <scope>NUCLEOTIDE SEQUENCE [LARGE SCALE GENOMIC DNA]</scope>
    <source>
        <strain evidence="5 6">PL-B2</strain>
    </source>
</reference>
<evidence type="ECO:0000259" key="4">
    <source>
        <dbReference type="Pfam" id="PF22820"/>
    </source>
</evidence>
<dbReference type="InterPro" id="IPR054530">
    <property type="entry name" value="TcaA_4th"/>
</dbReference>
<accession>A0ABS7K560</accession>
<evidence type="ECO:0000256" key="2">
    <source>
        <dbReference type="SAM" id="Phobius"/>
    </source>
</evidence>
<sequence length="494" mass="55238">MDFCRECGAKLDHNQDFCPQCGGKVERTQAAVSSKSENTRTSSNPRQPIFKNKKSKLFALVGVLVLALLVSGYFIGRHMTAPMTVADAFIEAVKTKDSATVAKIVNSGQGEYEEVDETQIKTFLTYVDEHPRVLASISEGLRKDAKKVEGNVFSKKESETPPIVELMENGSKWVVFDDYAVKIQTFYLDVASDLDQTNIYINNEQAGTIEDEETFGPLLPGEYTIKAVYAGDYGKVEQQEKIDTADFENESASLDFQWGDYFIPVASNYEDAILYVNNQSTKMQIGELAEIGPVPLDGSVKVSVQKKFNDKVRKSDEIQLTEKVTQANLAIDYQEPEPEPESKPDPKPEPKPAQEPVKVVINNHSSQNSGWSEGTYPTDDYAIQEAILSHYNSISEDNYRAAYELFSSERKSKVTYAGWEKGLKNNIQDVVTMLNVTDMNGGSAKAYMEMTSYDHQSDGSILVQEWKGSWKLIKESDGWKLHSADIKKTASWTE</sequence>
<evidence type="ECO:0000256" key="1">
    <source>
        <dbReference type="SAM" id="MobiDB-lite"/>
    </source>
</evidence>
<organism evidence="5 6">
    <name type="scientific">Mesobacillus maritimus</name>
    <dbReference type="NCBI Taxonomy" id="1643336"/>
    <lineage>
        <taxon>Bacteria</taxon>
        <taxon>Bacillati</taxon>
        <taxon>Bacillota</taxon>
        <taxon>Bacilli</taxon>
        <taxon>Bacillales</taxon>
        <taxon>Bacillaceae</taxon>
        <taxon>Mesobacillus</taxon>
    </lineage>
</organism>
<proteinExistence type="predicted"/>
<protein>
    <recommendedName>
        <fullName evidence="7">Zinc-ribbon domain-containing protein</fullName>
    </recommendedName>
</protein>
<dbReference type="PANTHER" id="PTHR40038:SF1">
    <property type="entry name" value="MEMBRANE-ASSOCIATED PROTEIN TCAA"/>
    <property type="match status" value="1"/>
</dbReference>
<gene>
    <name evidence="5" type="ORF">H0185_10690</name>
</gene>
<evidence type="ECO:0000313" key="5">
    <source>
        <dbReference type="EMBL" id="MBY0097260.1"/>
    </source>
</evidence>
<dbReference type="Pfam" id="PF22813">
    <property type="entry name" value="TcaA_2nd"/>
    <property type="match status" value="1"/>
</dbReference>
<name>A0ABS7K560_9BACI</name>
<dbReference type="InterPro" id="IPR054529">
    <property type="entry name" value="TcaA_2nd"/>
</dbReference>
<dbReference type="Proteomes" id="UP000769780">
    <property type="component" value="Unassembled WGS sequence"/>
</dbReference>
<dbReference type="EMBL" id="JACWFH010000012">
    <property type="protein sequence ID" value="MBY0097260.1"/>
    <property type="molecule type" value="Genomic_DNA"/>
</dbReference>
<feature type="region of interest" description="Disordered" evidence="1">
    <location>
        <begin position="331"/>
        <end position="354"/>
    </location>
</feature>
<dbReference type="PANTHER" id="PTHR40038">
    <property type="entry name" value="MEMBRANE-ASSOCIATED PROTEIN TCAA"/>
    <property type="match status" value="1"/>
</dbReference>
<evidence type="ECO:0000259" key="3">
    <source>
        <dbReference type="Pfam" id="PF22813"/>
    </source>
</evidence>
<comment type="caution">
    <text evidence="5">The sequence shown here is derived from an EMBL/GenBank/DDBJ whole genome shotgun (WGS) entry which is preliminary data.</text>
</comment>
<feature type="domain" description="TcaA 4th" evidence="4">
    <location>
        <begin position="261"/>
        <end position="323"/>
    </location>
</feature>
<feature type="domain" description="TcaA second" evidence="3">
    <location>
        <begin position="82"/>
        <end position="183"/>
    </location>
</feature>
<dbReference type="Pfam" id="PF22820">
    <property type="entry name" value="TcaA_3rd_4th"/>
    <property type="match status" value="2"/>
</dbReference>